<dbReference type="AlphaFoldDB" id="A0A6J6J3L2"/>
<dbReference type="InterPro" id="IPR027417">
    <property type="entry name" value="P-loop_NTPase"/>
</dbReference>
<gene>
    <name evidence="2" type="ORF">UFOPK2032_00618</name>
</gene>
<organism evidence="2">
    <name type="scientific">freshwater metagenome</name>
    <dbReference type="NCBI Taxonomy" id="449393"/>
    <lineage>
        <taxon>unclassified sequences</taxon>
        <taxon>metagenomes</taxon>
        <taxon>ecological metagenomes</taxon>
    </lineage>
</organism>
<protein>
    <submittedName>
        <fullName evidence="2">Unannotated protein</fullName>
    </submittedName>
</protein>
<feature type="region of interest" description="Disordered" evidence="1">
    <location>
        <begin position="1191"/>
        <end position="1216"/>
    </location>
</feature>
<reference evidence="2" key="1">
    <citation type="submission" date="2020-05" db="EMBL/GenBank/DDBJ databases">
        <authorList>
            <person name="Chiriac C."/>
            <person name="Salcher M."/>
            <person name="Ghai R."/>
            <person name="Kavagutti S V."/>
        </authorList>
    </citation>
    <scope>NUCLEOTIDE SEQUENCE</scope>
</reference>
<proteinExistence type="predicted"/>
<evidence type="ECO:0000313" key="2">
    <source>
        <dbReference type="EMBL" id="CAB4631245.1"/>
    </source>
</evidence>
<dbReference type="Gene3D" id="3.40.50.300">
    <property type="entry name" value="P-loop containing nucleotide triphosphate hydrolases"/>
    <property type="match status" value="1"/>
</dbReference>
<sequence length="1216" mass="134439">MATIENAQQSNAETSFDFWLSEIRQIGCSDPLTHFRDNSFGQINLERAHPGGLAQFVTGRPTLLSNLVRDPLSFSRALSAARRIKSKQLALSEHFGLETLYMASGLVDLRADDTDLCMPVLLWPVNLVRKHDDFELSLSRKAIVNPALAPALSSAYGVRLNNEDLLVHVKVGSDPIPIRVLDHIASLTETATAPELRRVLVISNFSSAAIELAADFKRVDNPVVKLFSEGISPTQTSELGVADPIAVTDSDMTQTKIVSKALAGASFAVETLPGCGYTQTVVLLMAALAHQGKRVLVLAPRRQTLNELADRVAQIGLQGLGIRSSSTWLDMIGAISRNEKSQPANYQSLAALRDSSREQISNYFAAFEKVDGELGVSIEQALEHLSRLSASQNPPVNEARIDADQLGRHRDLTFALNLIRQAQQLGELEIGPEDSAWFRARFDNPQEIQPRIALARALHQGSFQALSDQLADFTKAVEFAPAKTVSDWVRYLELFVGIRHTLDKFKPEVFDRPLTELILATAPRKDKSVMSGANRRRLKKLAKEYLRPGMHVEDMHLALKDIQSQRDAWSRNCLVAKPPQVPLGIKDAQVAVSTFVDELKVLQTHLSTEAVSLELENQPLETLRKSLRSLAEDTMILDNYAERAMTQSRLDEAGLGPLSIELAKLHTKKDNLKSELELAWWKSALETLLQRSGGSLADDHEQVIANEQRFAKAESDLIQEGSKTVSFELATRWKQALASYPAEAQTLKELLKLKRAVLSEVHTMAPNIYQALVPVVMCSPYEVPTVLAKGDRFDVALVLDGAGSSIAENYSGLIRSGQVVVFGDDAIAAATGFNLECLPVGENERSLPESIFSASRKVMAVETLRRSYRLSGQALGDYVNREFYNDRIVFEPSLERYLGRINAKLELVEQPTASNPESLDAEVSKTTELIFSHARWNPQDSLLVATASTKHAERLNQSVELGMKDRADLAEFFEGHGREKFEITTIQDLAHRIADRVIFSIGFGKDTLGATPKSLGFVSHPDGNRYLANTLVSARKHITVVSALTASDLSDPGVIGSDALRDMISEIANPKLRVFDADVNPMIADLAIRLTKLGVTTRTNFSPRLKLVASVGDKAAIVEPDWGLLGYNLSERHRLRPMILRAMGWDYIRVPSFELFADPERVAQRIAIQLGIELSKKPQALFELEPKAFEDTASAWGDPEDSNDQRLREDKPPHWG</sequence>
<dbReference type="EMBL" id="CAEZVM010000017">
    <property type="protein sequence ID" value="CAB4631245.1"/>
    <property type="molecule type" value="Genomic_DNA"/>
</dbReference>
<dbReference type="SUPFAM" id="SSF52540">
    <property type="entry name" value="P-loop containing nucleoside triphosphate hydrolases"/>
    <property type="match status" value="1"/>
</dbReference>
<accession>A0A6J6J3L2</accession>
<evidence type="ECO:0000256" key="1">
    <source>
        <dbReference type="SAM" id="MobiDB-lite"/>
    </source>
</evidence>
<name>A0A6J6J3L2_9ZZZZ</name>
<feature type="compositionally biased region" description="Basic and acidic residues" evidence="1">
    <location>
        <begin position="1203"/>
        <end position="1216"/>
    </location>
</feature>